<sequence length="613" mass="69527">MDVNPSSALRTFRRSKEWDTKTETVDLDESLTKRRKKRVKKRSRTPSDHEESIEQLTHEPTVTFPCSVCYQEISPAGTFLHKKYHNALSTLGFQWMGGRKPKPSVVSSQRQFMISKLLTSFMFSEKVLQGMNYAFELLWKKQRPSHFKLYDKVGQTSTHSPKVCHLLIKGVAICGNSNSTWKADPYGKFTVTNDFGDKANVCFFGLFDGHHGHAAADLASKEFQVLLLHQLSKQDPSYQMTAEQQQLIDSFHTVFREEYRAREEAFFSTHKTFRTNKREYEEIHKAFAKAFWRMDRLLRLGRNEVSRVRWSGCSALTCILEGVIKNPYVSKDWAKMDQQGVDSFPSQVISGVLHIANAGNVQAVLCRNGKGFCLTKEHSTRNTKERRRILQRGAVISSNGLLEGHIKTTRGLGFHGNPTLKKSIISAPQTISVPIDDLCQFLILATNGLWEVLDKKEVTALVITLFHAYKETCSSPENKSLPSEEPFSPSDSNIRVLFQYNPESEEVMSSTNLMKRSSDSIYSQACMYQAENTETFLPEMTNYDTCIKKETNSLPTIDSKKGSEKELHAKNFYEGAAEYIGYELVSAALEGGSRDSITVMVMFLSGSEYQLLT</sequence>
<evidence type="ECO:0000256" key="1">
    <source>
        <dbReference type="ARBA" id="ARBA00006702"/>
    </source>
</evidence>
<evidence type="ECO:0000313" key="4">
    <source>
        <dbReference type="Proteomes" id="UP000886700"/>
    </source>
</evidence>
<dbReference type="InterPro" id="IPR001932">
    <property type="entry name" value="PPM-type_phosphatase-like_dom"/>
</dbReference>
<feature type="domain" description="PPM-type phosphatase" evidence="3">
    <location>
        <begin position="185"/>
        <end position="604"/>
    </location>
</feature>
<evidence type="ECO:0000256" key="2">
    <source>
        <dbReference type="SAM" id="MobiDB-lite"/>
    </source>
</evidence>
<dbReference type="Proteomes" id="UP000886700">
    <property type="component" value="Unplaced"/>
</dbReference>
<dbReference type="PANTHER" id="PTHR13832">
    <property type="entry name" value="PROTEIN PHOSPHATASE 2C"/>
    <property type="match status" value="1"/>
</dbReference>
<feature type="region of interest" description="Disordered" evidence="2">
    <location>
        <begin position="23"/>
        <end position="56"/>
    </location>
</feature>
<dbReference type="SMART" id="SM00332">
    <property type="entry name" value="PP2Cc"/>
    <property type="match status" value="1"/>
</dbReference>
<dbReference type="PROSITE" id="PS51746">
    <property type="entry name" value="PPM_2"/>
    <property type="match status" value="1"/>
</dbReference>
<organism evidence="4 5">
    <name type="scientific">Mesocricetus auratus</name>
    <name type="common">Golden hamster</name>
    <dbReference type="NCBI Taxonomy" id="10036"/>
    <lineage>
        <taxon>Eukaryota</taxon>
        <taxon>Metazoa</taxon>
        <taxon>Chordata</taxon>
        <taxon>Craniata</taxon>
        <taxon>Vertebrata</taxon>
        <taxon>Euteleostomi</taxon>
        <taxon>Mammalia</taxon>
        <taxon>Eutheria</taxon>
        <taxon>Euarchontoglires</taxon>
        <taxon>Glires</taxon>
        <taxon>Rodentia</taxon>
        <taxon>Myomorpha</taxon>
        <taxon>Muroidea</taxon>
        <taxon>Cricetidae</taxon>
        <taxon>Cricetinae</taxon>
        <taxon>Mesocricetus</taxon>
    </lineage>
</organism>
<dbReference type="RefSeq" id="XP_040585107.1">
    <property type="nucleotide sequence ID" value="XM_040729173.1"/>
</dbReference>
<keyword evidence="4" id="KW-1185">Reference proteome</keyword>
<proteinExistence type="inferred from homology"/>
<dbReference type="InterPro" id="IPR015655">
    <property type="entry name" value="PP2C"/>
</dbReference>
<dbReference type="SUPFAM" id="SSF81606">
    <property type="entry name" value="PP2C-like"/>
    <property type="match status" value="1"/>
</dbReference>
<dbReference type="CDD" id="cd00143">
    <property type="entry name" value="PP2Cc"/>
    <property type="match status" value="1"/>
</dbReference>
<dbReference type="Pfam" id="PF00481">
    <property type="entry name" value="PP2C"/>
    <property type="match status" value="1"/>
</dbReference>
<protein>
    <submittedName>
        <fullName evidence="5">Protein phosphatase 2C-like domain-containing protein 1</fullName>
    </submittedName>
</protein>
<name>A0ABM2W409_MESAU</name>
<reference evidence="5" key="1">
    <citation type="submission" date="2025-08" db="UniProtKB">
        <authorList>
            <consortium name="RefSeq"/>
        </authorList>
    </citation>
    <scope>IDENTIFICATION</scope>
    <source>
        <tissue evidence="5">Liver</tissue>
    </source>
</reference>
<accession>A0ABM2W409</accession>
<dbReference type="Gene3D" id="3.60.40.10">
    <property type="entry name" value="PPM-type phosphatase domain"/>
    <property type="match status" value="1"/>
</dbReference>
<feature type="compositionally biased region" description="Basic residues" evidence="2">
    <location>
        <begin position="33"/>
        <end position="44"/>
    </location>
</feature>
<gene>
    <name evidence="5" type="primary">Pp2d1</name>
</gene>
<evidence type="ECO:0000259" key="3">
    <source>
        <dbReference type="PROSITE" id="PS51746"/>
    </source>
</evidence>
<dbReference type="InterPro" id="IPR036457">
    <property type="entry name" value="PPM-type-like_dom_sf"/>
</dbReference>
<comment type="similarity">
    <text evidence="1">Belongs to the PP2C family.</text>
</comment>
<evidence type="ECO:0000313" key="5">
    <source>
        <dbReference type="RefSeq" id="XP_040585107.1"/>
    </source>
</evidence>
<dbReference type="GeneID" id="101836202"/>
<dbReference type="PANTHER" id="PTHR13832:SF837">
    <property type="entry name" value="PROTEIN PHOSPHATASE 2C-LIKE DOMAIN-CONTAINING PROTEIN 1"/>
    <property type="match status" value="1"/>
</dbReference>